<dbReference type="Proteomes" id="UP000030710">
    <property type="component" value="Unassembled WGS sequence"/>
</dbReference>
<dbReference type="AlphaFoldDB" id="U1NGU7"/>
<evidence type="ECO:0000313" key="2">
    <source>
        <dbReference type="Proteomes" id="UP000030710"/>
    </source>
</evidence>
<dbReference type="EMBL" id="KE356561">
    <property type="protein sequence ID" value="ERG96078.1"/>
    <property type="molecule type" value="Genomic_DNA"/>
</dbReference>
<sequence length="63" mass="7063">MSTKIEPDTVEHLEGETINRYVLPEDGETAFWVDTSANSCSVTWEASDEFEVEGYVDFLSGLD</sequence>
<protein>
    <submittedName>
        <fullName evidence="1">Uncharacterized protein</fullName>
    </submittedName>
</protein>
<organism evidence="1 2">
    <name type="scientific">Haloquadratum walsbyi J07HQW2</name>
    <dbReference type="NCBI Taxonomy" id="1238425"/>
    <lineage>
        <taxon>Archaea</taxon>
        <taxon>Methanobacteriati</taxon>
        <taxon>Methanobacteriota</taxon>
        <taxon>Stenosarchaea group</taxon>
        <taxon>Halobacteria</taxon>
        <taxon>Halobacteriales</taxon>
        <taxon>Haloferacaceae</taxon>
        <taxon>Haloquadratum</taxon>
    </lineage>
</organism>
<evidence type="ECO:0000313" key="1">
    <source>
        <dbReference type="EMBL" id="ERG96078.1"/>
    </source>
</evidence>
<gene>
    <name evidence="1" type="ORF">J07HQW2_02545</name>
</gene>
<dbReference type="HOGENOM" id="CLU_2875032_0_0_2"/>
<reference evidence="1 2" key="1">
    <citation type="journal article" date="2013" name="PLoS ONE">
        <title>Assembly-driven community genomics of a hypersaline microbial ecosystem.</title>
        <authorList>
            <person name="Podell S."/>
            <person name="Ugalde J.A."/>
            <person name="Narasingarao P."/>
            <person name="Banfield J.F."/>
            <person name="Heidelberg K.B."/>
            <person name="Allen E.E."/>
        </authorList>
    </citation>
    <scope>NUCLEOTIDE SEQUENCE [LARGE SCALE GENOMIC DNA]</scope>
    <source>
        <strain evidence="2">J07HQW2</strain>
    </source>
</reference>
<name>U1NGU7_9EURY</name>
<accession>U1NGU7</accession>
<dbReference type="STRING" id="1238425.J07HQW2_02545"/>
<proteinExistence type="predicted"/>
<dbReference type="RefSeq" id="WP_021055546.1">
    <property type="nucleotide sequence ID" value="NZ_KE356561.1"/>
</dbReference>